<accession>A0A1Y2EEB6</accession>
<comment type="caution">
    <text evidence="2">The sequence shown here is derived from an EMBL/GenBank/DDBJ whole genome shotgun (WGS) entry which is preliminary data.</text>
</comment>
<keyword evidence="1" id="KW-0472">Membrane</keyword>
<dbReference type="AlphaFoldDB" id="A0A1Y2EEB6"/>
<reference evidence="2 3" key="1">
    <citation type="submission" date="2016-07" db="EMBL/GenBank/DDBJ databases">
        <title>Pervasive Adenine N6-methylation of Active Genes in Fungi.</title>
        <authorList>
            <consortium name="DOE Joint Genome Institute"/>
            <person name="Mondo S.J."/>
            <person name="Dannebaum R.O."/>
            <person name="Kuo R.C."/>
            <person name="Labutti K."/>
            <person name="Haridas S."/>
            <person name="Kuo A."/>
            <person name="Salamov A."/>
            <person name="Ahrendt S.R."/>
            <person name="Lipzen A."/>
            <person name="Sullivan W."/>
            <person name="Andreopoulos W.B."/>
            <person name="Clum A."/>
            <person name="Lindquist E."/>
            <person name="Daum C."/>
            <person name="Ramamoorthy G.K."/>
            <person name="Gryganskyi A."/>
            <person name="Culley D."/>
            <person name="Magnuson J.K."/>
            <person name="James T.Y."/>
            <person name="O'Malley M.A."/>
            <person name="Stajich J.E."/>
            <person name="Spatafora J.W."/>
            <person name="Visel A."/>
            <person name="Grigoriev I.V."/>
        </authorList>
    </citation>
    <scope>NUCLEOTIDE SEQUENCE [LARGE SCALE GENOMIC DNA]</scope>
    <source>
        <strain evidence="2 3">CBS 129021</strain>
    </source>
</reference>
<evidence type="ECO:0000313" key="2">
    <source>
        <dbReference type="EMBL" id="ORY69910.1"/>
    </source>
</evidence>
<dbReference type="RefSeq" id="XP_040719860.1">
    <property type="nucleotide sequence ID" value="XM_040857970.1"/>
</dbReference>
<dbReference type="Proteomes" id="UP000193689">
    <property type="component" value="Unassembled WGS sequence"/>
</dbReference>
<proteinExistence type="predicted"/>
<keyword evidence="3" id="KW-1185">Reference proteome</keyword>
<name>A0A1Y2EEB6_9PEZI</name>
<dbReference type="InParanoid" id="A0A1Y2EEB6"/>
<dbReference type="GeneID" id="63774182"/>
<feature type="transmembrane region" description="Helical" evidence="1">
    <location>
        <begin position="21"/>
        <end position="40"/>
    </location>
</feature>
<keyword evidence="1" id="KW-1133">Transmembrane helix</keyword>
<evidence type="ECO:0000256" key="1">
    <source>
        <dbReference type="SAM" id="Phobius"/>
    </source>
</evidence>
<sequence length="129" mass="14673">MANSWLARRIRYTATQLQTEICLFLITLNSGYVPSVGYLLPPMETCVDDSKREKLTLQTKMKSFRYLLAGHPSWYSEIQQSGATCSEYSREYYFGATLAAASEEQYQLKHLSVLPHRDIVSVFATSCSI</sequence>
<keyword evidence="1" id="KW-0812">Transmembrane</keyword>
<protein>
    <submittedName>
        <fullName evidence="2">Uncharacterized protein</fullName>
    </submittedName>
</protein>
<gene>
    <name evidence="2" type="ORF">BCR38DRAFT_405576</name>
</gene>
<dbReference type="EMBL" id="MCFJ01000002">
    <property type="protein sequence ID" value="ORY69910.1"/>
    <property type="molecule type" value="Genomic_DNA"/>
</dbReference>
<organism evidence="2 3">
    <name type="scientific">Pseudomassariella vexata</name>
    <dbReference type="NCBI Taxonomy" id="1141098"/>
    <lineage>
        <taxon>Eukaryota</taxon>
        <taxon>Fungi</taxon>
        <taxon>Dikarya</taxon>
        <taxon>Ascomycota</taxon>
        <taxon>Pezizomycotina</taxon>
        <taxon>Sordariomycetes</taxon>
        <taxon>Xylariomycetidae</taxon>
        <taxon>Amphisphaeriales</taxon>
        <taxon>Pseudomassariaceae</taxon>
        <taxon>Pseudomassariella</taxon>
    </lineage>
</organism>
<evidence type="ECO:0000313" key="3">
    <source>
        <dbReference type="Proteomes" id="UP000193689"/>
    </source>
</evidence>